<evidence type="ECO:0000313" key="2">
    <source>
        <dbReference type="Proteomes" id="UP000824881"/>
    </source>
</evidence>
<dbReference type="EMBL" id="WQMT02000001">
    <property type="protein sequence ID" value="KAG9227799.1"/>
    <property type="molecule type" value="Genomic_DNA"/>
</dbReference>
<sequence length="520" mass="57431">MSIRLPPVHNSAAEDDGLSESSSSDQDETWDDWVDDSPPKPCRSLFDDSVFPSVDQTIAYDKTTHGFDLGGAFTKMVLDIHGRIRLINFIRKHKVSPKEVFTLTGKESFFSSDDYLIPVLEDDPLLQWQPDDWSDSEGEDEIGSDPIQVLEKKLAATQKQLEHYRIFAGSVLAGSPEASSSGSKPAQRDDDTHYFDSYAENDIHAVMIQDQVRTSTYASFILGHPALFKDAIVLDVGCGTGILSLFAARAGAKKVIAVDASDIAKKAEKIIKANGYSDVIQVIQGKVEDITLPDGITHVDIIVSEWMGYALLYESMLDSVLVARDRFLKSGEETGIMAPSQCQMMLALCDASEVRKDRVDFWGDIYGFDLSTMAEEVFDNAIIDVVGPESLLSEPYIVKDLSLSSISARQLSFASSFTLTSTAEKRTKLNSFVLYFDTFFNASGAPISPSTKVKVTKEQDPVVAEVWPVGGKPAPKRRQSLGKDKENVVSFSTGPQSIPTHWKQTIFLLREPVRIEEGKR</sequence>
<gene>
    <name evidence="1" type="ORF">CCMSSC00406_0000555</name>
</gene>
<reference evidence="1 2" key="1">
    <citation type="journal article" date="2021" name="Appl. Environ. Microbiol.">
        <title>Genetic linkage and physical mapping for an oyster mushroom Pleurotus cornucopiae and QTL analysis for the trait cap color.</title>
        <authorList>
            <person name="Zhang Y."/>
            <person name="Gao W."/>
            <person name="Sonnenberg A."/>
            <person name="Chen Q."/>
            <person name="Zhang J."/>
            <person name="Huang C."/>
        </authorList>
    </citation>
    <scope>NUCLEOTIDE SEQUENCE [LARGE SCALE GENOMIC DNA]</scope>
    <source>
        <strain evidence="1">CCMSSC00406</strain>
    </source>
</reference>
<organism evidence="1 2">
    <name type="scientific">Pleurotus cornucopiae</name>
    <name type="common">Cornucopia mushroom</name>
    <dbReference type="NCBI Taxonomy" id="5321"/>
    <lineage>
        <taxon>Eukaryota</taxon>
        <taxon>Fungi</taxon>
        <taxon>Dikarya</taxon>
        <taxon>Basidiomycota</taxon>
        <taxon>Agaricomycotina</taxon>
        <taxon>Agaricomycetes</taxon>
        <taxon>Agaricomycetidae</taxon>
        <taxon>Agaricales</taxon>
        <taxon>Pleurotineae</taxon>
        <taxon>Pleurotaceae</taxon>
        <taxon>Pleurotus</taxon>
    </lineage>
</organism>
<evidence type="ECO:0000313" key="1">
    <source>
        <dbReference type="EMBL" id="KAG9227799.1"/>
    </source>
</evidence>
<protein>
    <submittedName>
        <fullName evidence="1">Uncharacterized protein</fullName>
    </submittedName>
</protein>
<dbReference type="Proteomes" id="UP000824881">
    <property type="component" value="Unassembled WGS sequence"/>
</dbReference>
<proteinExistence type="predicted"/>
<accession>A0ACB7JD99</accession>
<keyword evidence="2" id="KW-1185">Reference proteome</keyword>
<name>A0ACB7JD99_PLECO</name>
<comment type="caution">
    <text evidence="1">The sequence shown here is derived from an EMBL/GenBank/DDBJ whole genome shotgun (WGS) entry which is preliminary data.</text>
</comment>